<evidence type="ECO:0000256" key="2">
    <source>
        <dbReference type="ARBA" id="ARBA00023054"/>
    </source>
</evidence>
<evidence type="ECO:0008006" key="5">
    <source>
        <dbReference type="Google" id="ProtNLM"/>
    </source>
</evidence>
<dbReference type="Proteomes" id="UP000188354">
    <property type="component" value="Chromosome LG04"/>
</dbReference>
<comment type="similarity">
    <text evidence="1">Belongs to the OPA3 family.</text>
</comment>
<keyword evidence="4" id="KW-1185">Reference proteome</keyword>
<reference evidence="3 4" key="1">
    <citation type="journal article" date="2017" name="Plant Biotechnol. J.">
        <title>A comprehensive draft genome sequence for lupin (Lupinus angustifolius), an emerging health food: insights into plant-microbe interactions and legume evolution.</title>
        <authorList>
            <person name="Hane J.K."/>
            <person name="Ming Y."/>
            <person name="Kamphuis L.G."/>
            <person name="Nelson M.N."/>
            <person name="Garg G."/>
            <person name="Atkins C.A."/>
            <person name="Bayer P.E."/>
            <person name="Bravo A."/>
            <person name="Bringans S."/>
            <person name="Cannon S."/>
            <person name="Edwards D."/>
            <person name="Foley R."/>
            <person name="Gao L.L."/>
            <person name="Harrison M.J."/>
            <person name="Huang W."/>
            <person name="Hurgobin B."/>
            <person name="Li S."/>
            <person name="Liu C.W."/>
            <person name="McGrath A."/>
            <person name="Morahan G."/>
            <person name="Murray J."/>
            <person name="Weller J."/>
            <person name="Jian J."/>
            <person name="Singh K.B."/>
        </authorList>
    </citation>
    <scope>NUCLEOTIDE SEQUENCE [LARGE SCALE GENOMIC DNA]</scope>
    <source>
        <strain evidence="4">cv. Tanjil</strain>
        <tissue evidence="3">Whole plant</tissue>
    </source>
</reference>
<dbReference type="PANTHER" id="PTHR12499:SF0">
    <property type="entry name" value="OPTIC ATROPHY 3 PROTEIN"/>
    <property type="match status" value="1"/>
</dbReference>
<accession>A0A4P1RM62</accession>
<evidence type="ECO:0000313" key="3">
    <source>
        <dbReference type="EMBL" id="OIW13704.1"/>
    </source>
</evidence>
<dbReference type="Pfam" id="PF07047">
    <property type="entry name" value="OPA3"/>
    <property type="match status" value="1"/>
</dbReference>
<dbReference type="Gramene" id="OIW13704">
    <property type="protein sequence ID" value="OIW13704"/>
    <property type="gene ID" value="TanjilG_08046"/>
</dbReference>
<dbReference type="PANTHER" id="PTHR12499">
    <property type="entry name" value="OPTIC ATROPHY 3 PROTEIN OPA3"/>
    <property type="match status" value="1"/>
</dbReference>
<dbReference type="EMBL" id="CM007364">
    <property type="protein sequence ID" value="OIW13704.1"/>
    <property type="molecule type" value="Genomic_DNA"/>
</dbReference>
<dbReference type="GO" id="GO:0005739">
    <property type="term" value="C:mitochondrion"/>
    <property type="evidence" value="ECO:0007669"/>
    <property type="project" value="TreeGrafter"/>
</dbReference>
<dbReference type="AlphaFoldDB" id="A0A4P1RM62"/>
<proteinExistence type="inferred from homology"/>
<gene>
    <name evidence="3" type="ORF">TanjilG_08046</name>
</gene>
<evidence type="ECO:0000256" key="1">
    <source>
        <dbReference type="ARBA" id="ARBA00007584"/>
    </source>
</evidence>
<dbReference type="InterPro" id="IPR010754">
    <property type="entry name" value="OPA3-like"/>
</dbReference>
<dbReference type="GO" id="GO:0019216">
    <property type="term" value="P:regulation of lipid metabolic process"/>
    <property type="evidence" value="ECO:0007669"/>
    <property type="project" value="TreeGrafter"/>
</dbReference>
<keyword evidence="2" id="KW-0175">Coiled coil</keyword>
<evidence type="ECO:0000313" key="4">
    <source>
        <dbReference type="Proteomes" id="UP000188354"/>
    </source>
</evidence>
<dbReference type="STRING" id="3871.A0A4P1RM62"/>
<name>A0A4P1RM62_LUPAN</name>
<organism evidence="3 4">
    <name type="scientific">Lupinus angustifolius</name>
    <name type="common">Narrow-leaved blue lupine</name>
    <dbReference type="NCBI Taxonomy" id="3871"/>
    <lineage>
        <taxon>Eukaryota</taxon>
        <taxon>Viridiplantae</taxon>
        <taxon>Streptophyta</taxon>
        <taxon>Embryophyta</taxon>
        <taxon>Tracheophyta</taxon>
        <taxon>Spermatophyta</taxon>
        <taxon>Magnoliopsida</taxon>
        <taxon>eudicotyledons</taxon>
        <taxon>Gunneridae</taxon>
        <taxon>Pentapetalae</taxon>
        <taxon>rosids</taxon>
        <taxon>fabids</taxon>
        <taxon>Fabales</taxon>
        <taxon>Fabaceae</taxon>
        <taxon>Papilionoideae</taxon>
        <taxon>50 kb inversion clade</taxon>
        <taxon>genistoids sensu lato</taxon>
        <taxon>core genistoids</taxon>
        <taxon>Genisteae</taxon>
        <taxon>Lupinus</taxon>
    </lineage>
</organism>
<sequence length="198" mass="22082">MVLPFLKLGTLALKTLSKPVASRIKKQAGTHPRFREFIVNMAQANHQISTKMQRRIYGHATDVKIHPLNEEKAIQAAVDLIGEIFVFSVLTVVITGLDASYKRGNKERIGSLEFLEKVGVVLLILEVQRSSRSEARKEELRRQELGAVKQVSEDLAKEVEILKEKIQEVEQLARGRGLSGVLNFRQSNTEIGKAGKAA</sequence>
<protein>
    <recommendedName>
        <fullName evidence="5">OPA3-like protein</fullName>
    </recommendedName>
</protein>